<feature type="region of interest" description="Disordered" evidence="1">
    <location>
        <begin position="68"/>
        <end position="131"/>
    </location>
</feature>
<evidence type="ECO:0000313" key="4">
    <source>
        <dbReference type="Proteomes" id="UP001595756"/>
    </source>
</evidence>
<comment type="caution">
    <text evidence="3">The sequence shown here is derived from an EMBL/GenBank/DDBJ whole genome shotgun (WGS) entry which is preliminary data.</text>
</comment>
<sequence>MRRINHMPLRAALLAASLGYAALFTPGAQAAGPQAQSQYQKDVARCHNTPGIDVQACLKEAGAAAQAARQDKLTQPSPQVEARNRDERCDSLPTDQRQDCTTLMGDTDARTQGSVQSGGVLRETTITIPAN</sequence>
<proteinExistence type="predicted"/>
<evidence type="ECO:0000313" key="3">
    <source>
        <dbReference type="EMBL" id="MFC4299247.1"/>
    </source>
</evidence>
<reference evidence="4" key="1">
    <citation type="journal article" date="2019" name="Int. J. Syst. Evol. Microbiol.">
        <title>The Global Catalogue of Microorganisms (GCM) 10K type strain sequencing project: providing services to taxonomists for standard genome sequencing and annotation.</title>
        <authorList>
            <consortium name="The Broad Institute Genomics Platform"/>
            <consortium name="The Broad Institute Genome Sequencing Center for Infectious Disease"/>
            <person name="Wu L."/>
            <person name="Ma J."/>
        </authorList>
    </citation>
    <scope>NUCLEOTIDE SEQUENCE [LARGE SCALE GENOMIC DNA]</scope>
    <source>
        <strain evidence="4">CGMCC 1.19029</strain>
    </source>
</reference>
<dbReference type="RefSeq" id="WP_376813795.1">
    <property type="nucleotide sequence ID" value="NZ_JBHSDY010000010.1"/>
</dbReference>
<dbReference type="Proteomes" id="UP001595756">
    <property type="component" value="Unassembled WGS sequence"/>
</dbReference>
<organism evidence="3 4">
    <name type="scientific">Castellaniella hirudinis</name>
    <dbReference type="NCBI Taxonomy" id="1144617"/>
    <lineage>
        <taxon>Bacteria</taxon>
        <taxon>Pseudomonadati</taxon>
        <taxon>Pseudomonadota</taxon>
        <taxon>Betaproteobacteria</taxon>
        <taxon>Burkholderiales</taxon>
        <taxon>Alcaligenaceae</taxon>
        <taxon>Castellaniella</taxon>
    </lineage>
</organism>
<accession>A0ABV8S1A2</accession>
<keyword evidence="4" id="KW-1185">Reference proteome</keyword>
<gene>
    <name evidence="3" type="ORF">ACFO0J_14485</name>
</gene>
<evidence type="ECO:0000256" key="1">
    <source>
        <dbReference type="SAM" id="MobiDB-lite"/>
    </source>
</evidence>
<protein>
    <recommendedName>
        <fullName evidence="5">PsiF repeat-containing protein</fullName>
    </recommendedName>
</protein>
<evidence type="ECO:0008006" key="5">
    <source>
        <dbReference type="Google" id="ProtNLM"/>
    </source>
</evidence>
<feature type="signal peptide" evidence="2">
    <location>
        <begin position="1"/>
        <end position="30"/>
    </location>
</feature>
<feature type="chain" id="PRO_5046713212" description="PsiF repeat-containing protein" evidence="2">
    <location>
        <begin position="31"/>
        <end position="131"/>
    </location>
</feature>
<evidence type="ECO:0000256" key="2">
    <source>
        <dbReference type="SAM" id="SignalP"/>
    </source>
</evidence>
<name>A0ABV8S1A2_9BURK</name>
<dbReference type="EMBL" id="JBHSDY010000010">
    <property type="protein sequence ID" value="MFC4299247.1"/>
    <property type="molecule type" value="Genomic_DNA"/>
</dbReference>
<keyword evidence="2" id="KW-0732">Signal</keyword>